<proteinExistence type="predicted"/>
<dbReference type="EMBL" id="JARULN010000004">
    <property type="protein sequence ID" value="MDG5753697.1"/>
    <property type="molecule type" value="Genomic_DNA"/>
</dbReference>
<organism evidence="2 3">
    <name type="scientific">Ectobacillus antri</name>
    <dbReference type="NCBI Taxonomy" id="2486280"/>
    <lineage>
        <taxon>Bacteria</taxon>
        <taxon>Bacillati</taxon>
        <taxon>Bacillota</taxon>
        <taxon>Bacilli</taxon>
        <taxon>Bacillales</taxon>
        <taxon>Bacillaceae</taxon>
        <taxon>Ectobacillus</taxon>
    </lineage>
</organism>
<comment type="caution">
    <text evidence="2">The sequence shown here is derived from an EMBL/GenBank/DDBJ whole genome shotgun (WGS) entry which is preliminary data.</text>
</comment>
<dbReference type="RefSeq" id="WP_124562939.1">
    <property type="nucleotide sequence ID" value="NZ_JARRRY010000018.1"/>
</dbReference>
<name>A0ABT6H3Z3_9BACI</name>
<protein>
    <recommendedName>
        <fullName evidence="4">Lipoprotein</fullName>
    </recommendedName>
</protein>
<dbReference type="Proteomes" id="UP001218246">
    <property type="component" value="Unassembled WGS sequence"/>
</dbReference>
<feature type="signal peptide" evidence="1">
    <location>
        <begin position="1"/>
        <end position="22"/>
    </location>
</feature>
<evidence type="ECO:0000313" key="2">
    <source>
        <dbReference type="EMBL" id="MDG5753697.1"/>
    </source>
</evidence>
<accession>A0ABT6H3Z3</accession>
<sequence length="145" mass="16393">MKRLSFLLVVLLLTSCQQLKQANPPQAVIMIGEHSYDTTVGSYCWKHICADTEAPAELLKGKTPIIVKGGEQIKLQIDYQTKPDEVILSKHVIGYDYETVAEKSEFQAPIEKGVYYYGYSVRWFGKKNPEISKGDAVYAFVLEIK</sequence>
<evidence type="ECO:0000313" key="3">
    <source>
        <dbReference type="Proteomes" id="UP001218246"/>
    </source>
</evidence>
<keyword evidence="1" id="KW-0732">Signal</keyword>
<feature type="chain" id="PRO_5046980822" description="Lipoprotein" evidence="1">
    <location>
        <begin position="23"/>
        <end position="145"/>
    </location>
</feature>
<gene>
    <name evidence="2" type="ORF">P6P90_06890</name>
</gene>
<reference evidence="2 3" key="1">
    <citation type="submission" date="2023-04" db="EMBL/GenBank/DDBJ databases">
        <title>Ectobacillus antri isolated from activated sludge.</title>
        <authorList>
            <person name="Yan P."/>
            <person name="Liu X."/>
        </authorList>
    </citation>
    <scope>NUCLEOTIDE SEQUENCE [LARGE SCALE GENOMIC DNA]</scope>
    <source>
        <strain evidence="2 3">C18H</strain>
    </source>
</reference>
<evidence type="ECO:0008006" key="4">
    <source>
        <dbReference type="Google" id="ProtNLM"/>
    </source>
</evidence>
<dbReference type="PROSITE" id="PS51257">
    <property type="entry name" value="PROKAR_LIPOPROTEIN"/>
    <property type="match status" value="1"/>
</dbReference>
<evidence type="ECO:0000256" key="1">
    <source>
        <dbReference type="SAM" id="SignalP"/>
    </source>
</evidence>
<keyword evidence="3" id="KW-1185">Reference proteome</keyword>